<feature type="non-terminal residue" evidence="1">
    <location>
        <position position="1"/>
    </location>
</feature>
<dbReference type="Proteomes" id="UP001066276">
    <property type="component" value="Chromosome 6"/>
</dbReference>
<gene>
    <name evidence="1" type="ORF">NDU88_012444</name>
</gene>
<reference evidence="1" key="1">
    <citation type="journal article" date="2022" name="bioRxiv">
        <title>Sequencing and chromosome-scale assembly of the giantPleurodeles waltlgenome.</title>
        <authorList>
            <person name="Brown T."/>
            <person name="Elewa A."/>
            <person name="Iarovenko S."/>
            <person name="Subramanian E."/>
            <person name="Araus A.J."/>
            <person name="Petzold A."/>
            <person name="Susuki M."/>
            <person name="Suzuki K.-i.T."/>
            <person name="Hayashi T."/>
            <person name="Toyoda A."/>
            <person name="Oliveira C."/>
            <person name="Osipova E."/>
            <person name="Leigh N.D."/>
            <person name="Simon A."/>
            <person name="Yun M.H."/>
        </authorList>
    </citation>
    <scope>NUCLEOTIDE SEQUENCE</scope>
    <source>
        <strain evidence="1">20211129_DDA</strain>
        <tissue evidence="1">Liver</tissue>
    </source>
</reference>
<proteinExistence type="predicted"/>
<dbReference type="EMBL" id="JANPWB010000010">
    <property type="protein sequence ID" value="KAJ1146163.1"/>
    <property type="molecule type" value="Genomic_DNA"/>
</dbReference>
<evidence type="ECO:0000313" key="2">
    <source>
        <dbReference type="Proteomes" id="UP001066276"/>
    </source>
</evidence>
<name>A0AAV7R5Y7_PLEWA</name>
<sequence length="107" mass="11765">GGLWEPAPFSLQIKHWCPLNATMFAAHCHCSPTSQHMLTTTRTPNMGSSCIPMGSGSTMLHHWLREVLSFHSMLLHLHSCLSHTVHSRCPTCSYTPRPPCCVSGPGL</sequence>
<protein>
    <submittedName>
        <fullName evidence="1">Uncharacterized protein</fullName>
    </submittedName>
</protein>
<evidence type="ECO:0000313" key="1">
    <source>
        <dbReference type="EMBL" id="KAJ1146163.1"/>
    </source>
</evidence>
<feature type="non-terminal residue" evidence="1">
    <location>
        <position position="107"/>
    </location>
</feature>
<comment type="caution">
    <text evidence="1">The sequence shown here is derived from an EMBL/GenBank/DDBJ whole genome shotgun (WGS) entry which is preliminary data.</text>
</comment>
<dbReference type="AlphaFoldDB" id="A0AAV7R5Y7"/>
<accession>A0AAV7R5Y7</accession>
<organism evidence="1 2">
    <name type="scientific">Pleurodeles waltl</name>
    <name type="common">Iberian ribbed newt</name>
    <dbReference type="NCBI Taxonomy" id="8319"/>
    <lineage>
        <taxon>Eukaryota</taxon>
        <taxon>Metazoa</taxon>
        <taxon>Chordata</taxon>
        <taxon>Craniata</taxon>
        <taxon>Vertebrata</taxon>
        <taxon>Euteleostomi</taxon>
        <taxon>Amphibia</taxon>
        <taxon>Batrachia</taxon>
        <taxon>Caudata</taxon>
        <taxon>Salamandroidea</taxon>
        <taxon>Salamandridae</taxon>
        <taxon>Pleurodelinae</taxon>
        <taxon>Pleurodeles</taxon>
    </lineage>
</organism>
<keyword evidence="2" id="KW-1185">Reference proteome</keyword>